<evidence type="ECO:0000256" key="1">
    <source>
        <dbReference type="ARBA" id="ARBA00008183"/>
    </source>
</evidence>
<organism evidence="5 6">
    <name type="scientific">Azoarcus taiwanensis</name>
    <dbReference type="NCBI Taxonomy" id="666964"/>
    <lineage>
        <taxon>Bacteria</taxon>
        <taxon>Pseudomonadati</taxon>
        <taxon>Pseudomonadota</taxon>
        <taxon>Betaproteobacteria</taxon>
        <taxon>Rhodocyclales</taxon>
        <taxon>Zoogloeaceae</taxon>
        <taxon>Azoarcus</taxon>
    </lineage>
</organism>
<dbReference type="NCBIfam" id="TIGR03421">
    <property type="entry name" value="FeS_CyaY"/>
    <property type="match status" value="1"/>
</dbReference>
<dbReference type="EMBL" id="WTVM01000043">
    <property type="protein sequence ID" value="NMG03118.1"/>
    <property type="molecule type" value="Genomic_DNA"/>
</dbReference>
<dbReference type="Gene3D" id="3.30.920.10">
    <property type="entry name" value="Frataxin/CyaY"/>
    <property type="match status" value="1"/>
</dbReference>
<dbReference type="RefSeq" id="WP_168987887.1">
    <property type="nucleotide sequence ID" value="NZ_CAWPHM010000268.1"/>
</dbReference>
<name>A0A972F7E4_9RHOO</name>
<dbReference type="GO" id="GO:0005829">
    <property type="term" value="C:cytosol"/>
    <property type="evidence" value="ECO:0007669"/>
    <property type="project" value="TreeGrafter"/>
</dbReference>
<protein>
    <recommendedName>
        <fullName evidence="4">Iron-sulfur cluster assembly protein CyaY</fullName>
    </recommendedName>
</protein>
<dbReference type="HAMAP" id="MF_00142">
    <property type="entry name" value="CyaY"/>
    <property type="match status" value="1"/>
</dbReference>
<keyword evidence="6" id="KW-1185">Reference proteome</keyword>
<keyword evidence="2 4" id="KW-0479">Metal-binding</keyword>
<comment type="function">
    <text evidence="4">Involved in iron-sulfur (Fe-S) cluster assembly. May act as a regulator of Fe-S biogenesis.</text>
</comment>
<reference evidence="5" key="1">
    <citation type="submission" date="2019-12" db="EMBL/GenBank/DDBJ databases">
        <title>Comparative genomics gives insights into the taxonomy of the Azoarcus-Aromatoleum group and reveals separate origins of nif in the plant-associated Azoarcus and non-plant-associated Aromatoleum sub-groups.</title>
        <authorList>
            <person name="Lafos M."/>
            <person name="Maluk M."/>
            <person name="Batista M."/>
            <person name="Junghare M."/>
            <person name="Carmona M."/>
            <person name="Faoro H."/>
            <person name="Cruz L.M."/>
            <person name="Battistoni F."/>
            <person name="De Souza E."/>
            <person name="Pedrosa F."/>
            <person name="Chen W.-M."/>
            <person name="Poole P.S."/>
            <person name="Dixon R.A."/>
            <person name="James E.K."/>
        </authorList>
    </citation>
    <scope>NUCLEOTIDE SEQUENCE</scope>
    <source>
        <strain evidence="5">NSC3</strain>
    </source>
</reference>
<dbReference type="GO" id="GO:0008199">
    <property type="term" value="F:ferric iron binding"/>
    <property type="evidence" value="ECO:0007669"/>
    <property type="project" value="InterPro"/>
</dbReference>
<evidence type="ECO:0000256" key="3">
    <source>
        <dbReference type="ARBA" id="ARBA00023004"/>
    </source>
</evidence>
<proteinExistence type="inferred from homology"/>
<sequence>MEESVFSALADAELMRIEAAIENCGADVDIESKPGGILEIEFDDGSKIIINRHTAAREIWVAARSGGFHFRPQEGGWIAGRDGAELYATLSRLVSEQAGAAVTLQAE</sequence>
<dbReference type="GO" id="GO:0016226">
    <property type="term" value="P:iron-sulfur cluster assembly"/>
    <property type="evidence" value="ECO:0007669"/>
    <property type="project" value="UniProtKB-UniRule"/>
</dbReference>
<dbReference type="SMART" id="SM01219">
    <property type="entry name" value="Frataxin_Cyay"/>
    <property type="match status" value="1"/>
</dbReference>
<dbReference type="InterPro" id="IPR047584">
    <property type="entry name" value="CyaY"/>
</dbReference>
<dbReference type="Proteomes" id="UP000599523">
    <property type="component" value="Unassembled WGS sequence"/>
</dbReference>
<dbReference type="InterPro" id="IPR020895">
    <property type="entry name" value="Frataxin_CS"/>
</dbReference>
<dbReference type="InterPro" id="IPR002908">
    <property type="entry name" value="Frataxin/CyaY"/>
</dbReference>
<dbReference type="PANTHER" id="PTHR16821:SF2">
    <property type="entry name" value="FRATAXIN, MITOCHONDRIAL"/>
    <property type="match status" value="1"/>
</dbReference>
<dbReference type="AlphaFoldDB" id="A0A972F7E4"/>
<dbReference type="SUPFAM" id="SSF55387">
    <property type="entry name" value="Frataxin/Nqo15-like"/>
    <property type="match status" value="1"/>
</dbReference>
<keyword evidence="3 4" id="KW-0408">Iron</keyword>
<evidence type="ECO:0000313" key="6">
    <source>
        <dbReference type="Proteomes" id="UP000599523"/>
    </source>
</evidence>
<dbReference type="PROSITE" id="PS50810">
    <property type="entry name" value="FRATAXIN_2"/>
    <property type="match status" value="1"/>
</dbReference>
<dbReference type="PANTHER" id="PTHR16821">
    <property type="entry name" value="FRATAXIN"/>
    <property type="match status" value="1"/>
</dbReference>
<dbReference type="GO" id="GO:0008198">
    <property type="term" value="F:ferrous iron binding"/>
    <property type="evidence" value="ECO:0007669"/>
    <property type="project" value="TreeGrafter"/>
</dbReference>
<comment type="similarity">
    <text evidence="1 4">Belongs to the frataxin family.</text>
</comment>
<evidence type="ECO:0000256" key="4">
    <source>
        <dbReference type="HAMAP-Rule" id="MF_00142"/>
    </source>
</evidence>
<dbReference type="PROSITE" id="PS01344">
    <property type="entry name" value="FRATAXIN_1"/>
    <property type="match status" value="1"/>
</dbReference>
<gene>
    <name evidence="4 5" type="primary">cyaY</name>
    <name evidence="5" type="ORF">GPA21_09035</name>
</gene>
<dbReference type="Pfam" id="PF01491">
    <property type="entry name" value="Frataxin_Cyay"/>
    <property type="match status" value="1"/>
</dbReference>
<evidence type="ECO:0000313" key="5">
    <source>
        <dbReference type="EMBL" id="NMG03118.1"/>
    </source>
</evidence>
<dbReference type="InterPro" id="IPR036524">
    <property type="entry name" value="Frataxin/CyaY_sf"/>
</dbReference>
<accession>A0A972F7E4</accession>
<evidence type="ECO:0000256" key="2">
    <source>
        <dbReference type="ARBA" id="ARBA00022723"/>
    </source>
</evidence>
<comment type="caution">
    <text evidence="5">The sequence shown here is derived from an EMBL/GenBank/DDBJ whole genome shotgun (WGS) entry which is preliminary data.</text>
</comment>